<evidence type="ECO:0000313" key="2">
    <source>
        <dbReference type="EMBL" id="CAD7276591.1"/>
    </source>
</evidence>
<evidence type="ECO:0000256" key="1">
    <source>
        <dbReference type="SAM" id="Phobius"/>
    </source>
</evidence>
<keyword evidence="1" id="KW-0472">Membrane</keyword>
<proteinExistence type="predicted"/>
<reference evidence="2" key="1">
    <citation type="submission" date="2020-11" db="EMBL/GenBank/DDBJ databases">
        <authorList>
            <person name="Tran Van P."/>
        </authorList>
    </citation>
    <scope>NUCLEOTIDE SEQUENCE</scope>
</reference>
<dbReference type="EMBL" id="CAJPEX010000659">
    <property type="protein sequence ID" value="CAG0916743.1"/>
    <property type="molecule type" value="Genomic_DNA"/>
</dbReference>
<keyword evidence="1" id="KW-0812">Transmembrane</keyword>
<protein>
    <submittedName>
        <fullName evidence="2">Uncharacterized protein</fullName>
    </submittedName>
</protein>
<feature type="transmembrane region" description="Helical" evidence="1">
    <location>
        <begin position="25"/>
        <end position="47"/>
    </location>
</feature>
<dbReference type="EMBL" id="OA882696">
    <property type="protein sequence ID" value="CAD7276591.1"/>
    <property type="molecule type" value="Genomic_DNA"/>
</dbReference>
<organism evidence="2">
    <name type="scientific">Notodromas monacha</name>
    <dbReference type="NCBI Taxonomy" id="399045"/>
    <lineage>
        <taxon>Eukaryota</taxon>
        <taxon>Metazoa</taxon>
        <taxon>Ecdysozoa</taxon>
        <taxon>Arthropoda</taxon>
        <taxon>Crustacea</taxon>
        <taxon>Oligostraca</taxon>
        <taxon>Ostracoda</taxon>
        <taxon>Podocopa</taxon>
        <taxon>Podocopida</taxon>
        <taxon>Cypridocopina</taxon>
        <taxon>Cypridoidea</taxon>
        <taxon>Cyprididae</taxon>
        <taxon>Notodromas</taxon>
    </lineage>
</organism>
<name>A0A7R9GBU0_9CRUS</name>
<dbReference type="AlphaFoldDB" id="A0A7R9GBU0"/>
<evidence type="ECO:0000313" key="3">
    <source>
        <dbReference type="Proteomes" id="UP000678499"/>
    </source>
</evidence>
<sequence>MTPAEYLYYLFNSMLLGEEPTIEDVILLVGTGVALIAFILWCCFPIVPKEPVVEDDDSKYMQQQRTEGYDPRMY</sequence>
<keyword evidence="1" id="KW-1133">Transmembrane helix</keyword>
<dbReference type="Proteomes" id="UP000678499">
    <property type="component" value="Unassembled WGS sequence"/>
</dbReference>
<dbReference type="OrthoDB" id="6344485at2759"/>
<gene>
    <name evidence="2" type="ORF">NMOB1V02_LOCUS4347</name>
</gene>
<keyword evidence="3" id="KW-1185">Reference proteome</keyword>
<accession>A0A7R9GBU0</accession>